<reference evidence="2" key="1">
    <citation type="journal article" date="2020" name="Stud. Mycol.">
        <title>101 Dothideomycetes genomes: a test case for predicting lifestyles and emergence of pathogens.</title>
        <authorList>
            <person name="Haridas S."/>
            <person name="Albert R."/>
            <person name="Binder M."/>
            <person name="Bloem J."/>
            <person name="Labutti K."/>
            <person name="Salamov A."/>
            <person name="Andreopoulos B."/>
            <person name="Baker S."/>
            <person name="Barry K."/>
            <person name="Bills G."/>
            <person name="Bluhm B."/>
            <person name="Cannon C."/>
            <person name="Castanera R."/>
            <person name="Culley D."/>
            <person name="Daum C."/>
            <person name="Ezra D."/>
            <person name="Gonzalez J."/>
            <person name="Henrissat B."/>
            <person name="Kuo A."/>
            <person name="Liang C."/>
            <person name="Lipzen A."/>
            <person name="Lutzoni F."/>
            <person name="Magnuson J."/>
            <person name="Mondo S."/>
            <person name="Nolan M."/>
            <person name="Ohm R."/>
            <person name="Pangilinan J."/>
            <person name="Park H.-J."/>
            <person name="Ramirez L."/>
            <person name="Alfaro M."/>
            <person name="Sun H."/>
            <person name="Tritt A."/>
            <person name="Yoshinaga Y."/>
            <person name="Zwiers L.-H."/>
            <person name="Turgeon B."/>
            <person name="Goodwin S."/>
            <person name="Spatafora J."/>
            <person name="Crous P."/>
            <person name="Grigoriev I."/>
        </authorList>
    </citation>
    <scope>NUCLEOTIDE SEQUENCE</scope>
    <source>
        <strain evidence="2">CBS 675.92</strain>
    </source>
</reference>
<feature type="region of interest" description="Disordered" evidence="1">
    <location>
        <begin position="53"/>
        <end position="87"/>
    </location>
</feature>
<evidence type="ECO:0000313" key="2">
    <source>
        <dbReference type="EMBL" id="KAF1957584.1"/>
    </source>
</evidence>
<protein>
    <submittedName>
        <fullName evidence="2">Uncharacterized protein</fullName>
    </submittedName>
</protein>
<evidence type="ECO:0000256" key="1">
    <source>
        <dbReference type="SAM" id="MobiDB-lite"/>
    </source>
</evidence>
<keyword evidence="3" id="KW-1185">Reference proteome</keyword>
<evidence type="ECO:0000313" key="3">
    <source>
        <dbReference type="Proteomes" id="UP000800035"/>
    </source>
</evidence>
<accession>A0A6A5TZ19</accession>
<dbReference type="EMBL" id="ML976989">
    <property type="protein sequence ID" value="KAF1957584.1"/>
    <property type="molecule type" value="Genomic_DNA"/>
</dbReference>
<proteinExistence type="predicted"/>
<feature type="compositionally biased region" description="Polar residues" evidence="1">
    <location>
        <begin position="53"/>
        <end position="65"/>
    </location>
</feature>
<name>A0A6A5TZ19_9PLEO</name>
<dbReference type="Proteomes" id="UP000800035">
    <property type="component" value="Unassembled WGS sequence"/>
</dbReference>
<dbReference type="AlphaFoldDB" id="A0A6A5TZ19"/>
<organism evidence="2 3">
    <name type="scientific">Byssothecium circinans</name>
    <dbReference type="NCBI Taxonomy" id="147558"/>
    <lineage>
        <taxon>Eukaryota</taxon>
        <taxon>Fungi</taxon>
        <taxon>Dikarya</taxon>
        <taxon>Ascomycota</taxon>
        <taxon>Pezizomycotina</taxon>
        <taxon>Dothideomycetes</taxon>
        <taxon>Pleosporomycetidae</taxon>
        <taxon>Pleosporales</taxon>
        <taxon>Massarineae</taxon>
        <taxon>Massarinaceae</taxon>
        <taxon>Byssothecium</taxon>
    </lineage>
</organism>
<sequence>MLFYSATVLRRKRRKRSFIYLVLALLLCLLYRSARLSRLVSSPSRLFSLAQSQGQVQGRQESLQTDCHRSAAQRSTAQDAHPKTCGP</sequence>
<gene>
    <name evidence="2" type="ORF">CC80DRAFT_47735</name>
</gene>